<dbReference type="STRING" id="1205910.B005_4150"/>
<protein>
    <submittedName>
        <fullName evidence="2">Uncharacterized protein</fullName>
    </submittedName>
</protein>
<reference evidence="3" key="2">
    <citation type="submission" date="2012-08" db="EMBL/GenBank/DDBJ databases">
        <title>Whole-genome sequence of Nocardiopsis alba strain ATCC BAA-2165 associated with honeybees.</title>
        <authorList>
            <person name="Qiao J."/>
            <person name="Chen L."/>
            <person name="Li Y."/>
            <person name="Wang J."/>
            <person name="Zhang W."/>
            <person name="Chen S."/>
        </authorList>
    </citation>
    <scope>NUCLEOTIDE SEQUENCE [LARGE SCALE GENOMIC DNA]</scope>
    <source>
        <strain evidence="3">ATCC BAA-2165 / BE74</strain>
    </source>
</reference>
<proteinExistence type="predicted"/>
<name>J7KYW1_NOCAA</name>
<dbReference type="KEGG" id="nal:B005_4150"/>
<dbReference type="AlphaFoldDB" id="J7KYW1"/>
<feature type="region of interest" description="Disordered" evidence="1">
    <location>
        <begin position="1"/>
        <end position="28"/>
    </location>
</feature>
<dbReference type="Proteomes" id="UP000003779">
    <property type="component" value="Chromosome"/>
</dbReference>
<accession>J7KYW1</accession>
<feature type="compositionally biased region" description="Basic residues" evidence="1">
    <location>
        <begin position="11"/>
        <end position="23"/>
    </location>
</feature>
<dbReference type="EMBL" id="CP003788">
    <property type="protein sequence ID" value="AFR05711.1"/>
    <property type="molecule type" value="Genomic_DNA"/>
</dbReference>
<reference evidence="2 3" key="1">
    <citation type="journal article" date="2012" name="J. Bacteriol.">
        <title>Whole-Genome Sequence of Nocardiopsis alba Strain ATCC BAA-2165, Associated with Honeybees.</title>
        <authorList>
            <person name="Qiao J."/>
            <person name="Chen L."/>
            <person name="Li Y."/>
            <person name="Wang J."/>
            <person name="Zhang W."/>
            <person name="Chen S."/>
        </authorList>
    </citation>
    <scope>NUCLEOTIDE SEQUENCE [LARGE SCALE GENOMIC DNA]</scope>
    <source>
        <strain evidence="3">ATCC BAA-2165 / BE74</strain>
    </source>
</reference>
<evidence type="ECO:0000256" key="1">
    <source>
        <dbReference type="SAM" id="MobiDB-lite"/>
    </source>
</evidence>
<organism evidence="2 3">
    <name type="scientific">Nocardiopsis alba (strain ATCC BAA-2165 / BE74)</name>
    <dbReference type="NCBI Taxonomy" id="1205910"/>
    <lineage>
        <taxon>Bacteria</taxon>
        <taxon>Bacillati</taxon>
        <taxon>Actinomycetota</taxon>
        <taxon>Actinomycetes</taxon>
        <taxon>Streptosporangiales</taxon>
        <taxon>Nocardiopsidaceae</taxon>
        <taxon>Nocardiopsis</taxon>
    </lineage>
</organism>
<dbReference type="HOGENOM" id="CLU_2936956_0_0_11"/>
<gene>
    <name evidence="2" type="ordered locus">B005_4150</name>
</gene>
<sequence>MAHDDDLVHGTGHHAIPRSRRSSSSRSRILACTVTSKAVVGSSANNTLGSHINPIAMTTR</sequence>
<evidence type="ECO:0000313" key="2">
    <source>
        <dbReference type="EMBL" id="AFR05711.1"/>
    </source>
</evidence>
<evidence type="ECO:0000313" key="3">
    <source>
        <dbReference type="Proteomes" id="UP000003779"/>
    </source>
</evidence>